<comment type="caution">
    <text evidence="4">The sequence shown here is derived from an EMBL/GenBank/DDBJ whole genome shotgun (WGS) entry which is preliminary data.</text>
</comment>
<dbReference type="SUPFAM" id="SSF49764">
    <property type="entry name" value="HSP20-like chaperones"/>
    <property type="match status" value="1"/>
</dbReference>
<dbReference type="InterPro" id="IPR002068">
    <property type="entry name" value="A-crystallin/Hsp20_dom"/>
</dbReference>
<comment type="similarity">
    <text evidence="1 2">Belongs to the small heat shock protein (HSP20) family.</text>
</comment>
<evidence type="ECO:0000259" key="3">
    <source>
        <dbReference type="PROSITE" id="PS01031"/>
    </source>
</evidence>
<dbReference type="RefSeq" id="WP_377067228.1">
    <property type="nucleotide sequence ID" value="NZ_JBHSJJ010000013.1"/>
</dbReference>
<dbReference type="EMBL" id="JBHSJJ010000013">
    <property type="protein sequence ID" value="MFC4873904.1"/>
    <property type="molecule type" value="Genomic_DNA"/>
</dbReference>
<reference evidence="5" key="1">
    <citation type="journal article" date="2019" name="Int. J. Syst. Evol. Microbiol.">
        <title>The Global Catalogue of Microorganisms (GCM) 10K type strain sequencing project: providing services to taxonomists for standard genome sequencing and annotation.</title>
        <authorList>
            <consortium name="The Broad Institute Genomics Platform"/>
            <consortium name="The Broad Institute Genome Sequencing Center for Infectious Disease"/>
            <person name="Wu L."/>
            <person name="Ma J."/>
        </authorList>
    </citation>
    <scope>NUCLEOTIDE SEQUENCE [LARGE SCALE GENOMIC DNA]</scope>
    <source>
        <strain evidence="5">CGMCC 4.7466</strain>
    </source>
</reference>
<name>A0ABV9T5K4_9BACT</name>
<evidence type="ECO:0000256" key="2">
    <source>
        <dbReference type="RuleBase" id="RU003616"/>
    </source>
</evidence>
<keyword evidence="5" id="KW-1185">Reference proteome</keyword>
<protein>
    <submittedName>
        <fullName evidence="4">Hsp20/alpha crystallin family protein</fullName>
    </submittedName>
</protein>
<gene>
    <name evidence="4" type="ORF">ACFPFU_19525</name>
</gene>
<organism evidence="4 5">
    <name type="scientific">Negadavirga shengliensis</name>
    <dbReference type="NCBI Taxonomy" id="1389218"/>
    <lineage>
        <taxon>Bacteria</taxon>
        <taxon>Pseudomonadati</taxon>
        <taxon>Bacteroidota</taxon>
        <taxon>Cytophagia</taxon>
        <taxon>Cytophagales</taxon>
        <taxon>Cyclobacteriaceae</taxon>
        <taxon>Negadavirga</taxon>
    </lineage>
</organism>
<dbReference type="Pfam" id="PF00011">
    <property type="entry name" value="HSP20"/>
    <property type="match status" value="1"/>
</dbReference>
<dbReference type="PANTHER" id="PTHR11527">
    <property type="entry name" value="HEAT-SHOCK PROTEIN 20 FAMILY MEMBER"/>
    <property type="match status" value="1"/>
</dbReference>
<accession>A0ABV9T5K4</accession>
<dbReference type="InterPro" id="IPR031107">
    <property type="entry name" value="Small_HSP"/>
</dbReference>
<evidence type="ECO:0000313" key="5">
    <source>
        <dbReference type="Proteomes" id="UP001595818"/>
    </source>
</evidence>
<dbReference type="Gene3D" id="2.60.40.790">
    <property type="match status" value="1"/>
</dbReference>
<dbReference type="PROSITE" id="PS01031">
    <property type="entry name" value="SHSP"/>
    <property type="match status" value="1"/>
</dbReference>
<evidence type="ECO:0000313" key="4">
    <source>
        <dbReference type="EMBL" id="MFC4873904.1"/>
    </source>
</evidence>
<feature type="domain" description="SHSP" evidence="3">
    <location>
        <begin position="36"/>
        <end position="151"/>
    </location>
</feature>
<dbReference type="CDD" id="cd06464">
    <property type="entry name" value="ACD_sHsps-like"/>
    <property type="match status" value="1"/>
</dbReference>
<evidence type="ECO:0000256" key="1">
    <source>
        <dbReference type="PROSITE-ProRule" id="PRU00285"/>
    </source>
</evidence>
<dbReference type="InterPro" id="IPR008978">
    <property type="entry name" value="HSP20-like_chaperone"/>
</dbReference>
<proteinExistence type="inferred from homology"/>
<sequence length="151" mass="17495">MTLARRRSNDWFPSFPSLIDRFFDGGLMDWDNSNFAGNDSTLPAVNVKENENRFQIEVAAPGLKKEDFKINFDNGRLTISSEKKTEREEKDGDRTTRREFSYQSFQRSFSIPENTIDADKIMANYQDGILHITLPKREEAKPKPAREIKIS</sequence>
<dbReference type="Proteomes" id="UP001595818">
    <property type="component" value="Unassembled WGS sequence"/>
</dbReference>